<gene>
    <name evidence="1" type="ORF">F383_01056</name>
</gene>
<protein>
    <submittedName>
        <fullName evidence="1">Methionine--tRNA ligase</fullName>
    </submittedName>
</protein>
<dbReference type="Proteomes" id="UP000032142">
    <property type="component" value="Unassembled WGS sequence"/>
</dbReference>
<proteinExistence type="predicted"/>
<keyword evidence="1" id="KW-0436">Ligase</keyword>
<evidence type="ECO:0000313" key="1">
    <source>
        <dbReference type="EMBL" id="KHG19472.1"/>
    </source>
</evidence>
<evidence type="ECO:0000313" key="2">
    <source>
        <dbReference type="Proteomes" id="UP000032142"/>
    </source>
</evidence>
<reference evidence="2" key="1">
    <citation type="submission" date="2014-09" db="EMBL/GenBank/DDBJ databases">
        <authorList>
            <person name="Mudge J."/>
            <person name="Ramaraj T."/>
            <person name="Lindquist I.E."/>
            <person name="Bharti A.K."/>
            <person name="Sundararajan A."/>
            <person name="Cameron C.T."/>
            <person name="Woodward J.E."/>
            <person name="May G.D."/>
            <person name="Brubaker C."/>
            <person name="Broadhvest J."/>
            <person name="Wilkins T.A."/>
        </authorList>
    </citation>
    <scope>NUCLEOTIDE SEQUENCE</scope>
    <source>
        <strain evidence="2">cv. AKA8401</strain>
    </source>
</reference>
<accession>A0A0B0P3J8</accession>
<organism evidence="1 2">
    <name type="scientific">Gossypium arboreum</name>
    <name type="common">Tree cotton</name>
    <name type="synonym">Gossypium nanking</name>
    <dbReference type="NCBI Taxonomy" id="29729"/>
    <lineage>
        <taxon>Eukaryota</taxon>
        <taxon>Viridiplantae</taxon>
        <taxon>Streptophyta</taxon>
        <taxon>Embryophyta</taxon>
        <taxon>Tracheophyta</taxon>
        <taxon>Spermatophyta</taxon>
        <taxon>Magnoliopsida</taxon>
        <taxon>eudicotyledons</taxon>
        <taxon>Gunneridae</taxon>
        <taxon>Pentapetalae</taxon>
        <taxon>rosids</taxon>
        <taxon>malvids</taxon>
        <taxon>Malvales</taxon>
        <taxon>Malvaceae</taxon>
        <taxon>Malvoideae</taxon>
        <taxon>Gossypium</taxon>
    </lineage>
</organism>
<name>A0A0B0P3J8_GOSAR</name>
<dbReference type="EMBL" id="KN413161">
    <property type="protein sequence ID" value="KHG19472.1"/>
    <property type="molecule type" value="Genomic_DNA"/>
</dbReference>
<dbReference type="AlphaFoldDB" id="A0A0B0P3J8"/>
<sequence length="270" mass="29960">MHRLRDVPVQDMSGICIGAYMRELVYVRVAKGLEKFVSMCLSIVMPRTLSQHGIRYMDPDGATVDDVESNVLAPAEGTTPVESEPVTMGQGGGAKKAYLQLREFVVLVEKAFKAEELVKERKKIAIESRDSKKRQMGKLHQFSSKRLRELTTRSNASVGFLKRNKNKQNTTRPLLSRVLVVLSQIGQSVCNVVGVISASAEEIKEVWHGLSHGRGTWHTGMSIVPHGCVLWPCDLRCLITSETECQGFQARAETRACRGGMRDTDVCEAV</sequence>
<dbReference type="GO" id="GO:0016874">
    <property type="term" value="F:ligase activity"/>
    <property type="evidence" value="ECO:0007669"/>
    <property type="project" value="UniProtKB-KW"/>
</dbReference>
<keyword evidence="2" id="KW-1185">Reference proteome</keyword>